<dbReference type="GO" id="GO:0046872">
    <property type="term" value="F:metal ion binding"/>
    <property type="evidence" value="ECO:0007669"/>
    <property type="project" value="UniProtKB-KW"/>
</dbReference>
<evidence type="ECO:0000256" key="7">
    <source>
        <dbReference type="ARBA" id="ARBA00022842"/>
    </source>
</evidence>
<dbReference type="PANTHER" id="PTHR20854:SF4">
    <property type="entry name" value="INOSITOL-1-MONOPHOSPHATASE-RELATED"/>
    <property type="match status" value="1"/>
</dbReference>
<reference evidence="8" key="1">
    <citation type="submission" date="2020-05" db="EMBL/GenBank/DDBJ databases">
        <authorList>
            <person name="Chiriac C."/>
            <person name="Salcher M."/>
            <person name="Ghai R."/>
            <person name="Kavagutti S V."/>
        </authorList>
    </citation>
    <scope>NUCLEOTIDE SEQUENCE</scope>
</reference>
<keyword evidence="5" id="KW-0479">Metal-binding</keyword>
<dbReference type="Gene3D" id="3.30.540.10">
    <property type="entry name" value="Fructose-1,6-Bisphosphatase, subunit A, domain 1"/>
    <property type="match status" value="1"/>
</dbReference>
<dbReference type="CDD" id="cd01639">
    <property type="entry name" value="IMPase"/>
    <property type="match status" value="1"/>
</dbReference>
<dbReference type="InterPro" id="IPR020583">
    <property type="entry name" value="Inositol_monoP_metal-BS"/>
</dbReference>
<comment type="catalytic activity">
    <reaction evidence="1">
        <text>a myo-inositol phosphate + H2O = myo-inositol + phosphate</text>
        <dbReference type="Rhea" id="RHEA:24056"/>
        <dbReference type="ChEBI" id="CHEBI:15377"/>
        <dbReference type="ChEBI" id="CHEBI:17268"/>
        <dbReference type="ChEBI" id="CHEBI:43474"/>
        <dbReference type="ChEBI" id="CHEBI:84139"/>
        <dbReference type="EC" id="3.1.3.25"/>
    </reaction>
</comment>
<evidence type="ECO:0000256" key="5">
    <source>
        <dbReference type="ARBA" id="ARBA00022723"/>
    </source>
</evidence>
<dbReference type="PANTHER" id="PTHR20854">
    <property type="entry name" value="INOSITOL MONOPHOSPHATASE"/>
    <property type="match status" value="1"/>
</dbReference>
<evidence type="ECO:0000256" key="2">
    <source>
        <dbReference type="ARBA" id="ARBA00001946"/>
    </source>
</evidence>
<evidence type="ECO:0000256" key="1">
    <source>
        <dbReference type="ARBA" id="ARBA00001033"/>
    </source>
</evidence>
<dbReference type="InterPro" id="IPR033942">
    <property type="entry name" value="IMPase"/>
</dbReference>
<gene>
    <name evidence="8" type="ORF">UFOPK3046_00050</name>
</gene>
<evidence type="ECO:0000256" key="4">
    <source>
        <dbReference type="ARBA" id="ARBA00013106"/>
    </source>
</evidence>
<comment type="similarity">
    <text evidence="3">Belongs to the inositol monophosphatase superfamily.</text>
</comment>
<keyword evidence="7" id="KW-0460">Magnesium</keyword>
<dbReference type="GO" id="GO:0008934">
    <property type="term" value="F:inositol monophosphate 1-phosphatase activity"/>
    <property type="evidence" value="ECO:0007669"/>
    <property type="project" value="InterPro"/>
</dbReference>
<comment type="cofactor">
    <cofactor evidence="2">
        <name>Mg(2+)</name>
        <dbReference type="ChEBI" id="CHEBI:18420"/>
    </cofactor>
</comment>
<dbReference type="GO" id="GO:0046854">
    <property type="term" value="P:phosphatidylinositol phosphate biosynthetic process"/>
    <property type="evidence" value="ECO:0007669"/>
    <property type="project" value="InterPro"/>
</dbReference>
<dbReference type="EC" id="3.1.3.25" evidence="4"/>
<dbReference type="GO" id="GO:0006020">
    <property type="term" value="P:inositol metabolic process"/>
    <property type="evidence" value="ECO:0007669"/>
    <property type="project" value="TreeGrafter"/>
</dbReference>
<accession>A0A6J6X8G9</accession>
<evidence type="ECO:0000256" key="6">
    <source>
        <dbReference type="ARBA" id="ARBA00022801"/>
    </source>
</evidence>
<dbReference type="SUPFAM" id="SSF56655">
    <property type="entry name" value="Carbohydrate phosphatase"/>
    <property type="match status" value="1"/>
</dbReference>
<evidence type="ECO:0000256" key="3">
    <source>
        <dbReference type="ARBA" id="ARBA00009759"/>
    </source>
</evidence>
<dbReference type="InterPro" id="IPR020550">
    <property type="entry name" value="Inositol_monophosphatase_CS"/>
</dbReference>
<dbReference type="AlphaFoldDB" id="A0A6J6X8G9"/>
<keyword evidence="6" id="KW-0378">Hydrolase</keyword>
<dbReference type="PROSITE" id="PS00629">
    <property type="entry name" value="IMP_1"/>
    <property type="match status" value="1"/>
</dbReference>
<dbReference type="FunFam" id="3.30.540.10:FF:000003">
    <property type="entry name" value="Inositol-1-monophosphatase"/>
    <property type="match status" value="1"/>
</dbReference>
<protein>
    <recommendedName>
        <fullName evidence="4">inositol-phosphate phosphatase</fullName>
        <ecNumber evidence="4">3.1.3.25</ecNumber>
    </recommendedName>
</protein>
<name>A0A6J6X8G9_9ZZZZ</name>
<dbReference type="PRINTS" id="PR00377">
    <property type="entry name" value="IMPHPHTASES"/>
</dbReference>
<dbReference type="GO" id="GO:0007165">
    <property type="term" value="P:signal transduction"/>
    <property type="evidence" value="ECO:0007669"/>
    <property type="project" value="TreeGrafter"/>
</dbReference>
<dbReference type="PROSITE" id="PS00630">
    <property type="entry name" value="IMP_2"/>
    <property type="match status" value="1"/>
</dbReference>
<sequence length="297" mass="31512">MGHNSATGTAIREQLAVTHTTDHSELYQDLLHIASVAAQGAVELIYTNRPSSFQIEQKSSATDHVTEMDLASEDLIKRVIAAHRPEDVVIGEETQAGLTHNRESASEVVWFVDPIDGTTNYVYNLPGYAVSIAAQIDGQTVAGLVADPTHSRTFTATLGGGAFCNLEQLQLNRPTDRSSEEFLATALVATGFSYSAERRARQGKVIAELLPKIRDIRRLGSAAVDLCSVAGGRVDAYFEVGLSAWDFAAGALIATEAGAQVGSLDPGSTETEGILAASPLLFGPLQELLCMLGAARV</sequence>
<dbReference type="Gene3D" id="3.40.190.80">
    <property type="match status" value="1"/>
</dbReference>
<dbReference type="EMBL" id="CAFAAQ010000002">
    <property type="protein sequence ID" value="CAB4793092.1"/>
    <property type="molecule type" value="Genomic_DNA"/>
</dbReference>
<evidence type="ECO:0000313" key="8">
    <source>
        <dbReference type="EMBL" id="CAB4793092.1"/>
    </source>
</evidence>
<dbReference type="Pfam" id="PF00459">
    <property type="entry name" value="Inositol_P"/>
    <property type="match status" value="1"/>
</dbReference>
<dbReference type="InterPro" id="IPR000760">
    <property type="entry name" value="Inositol_monophosphatase-like"/>
</dbReference>
<proteinExistence type="inferred from homology"/>
<organism evidence="8">
    <name type="scientific">freshwater metagenome</name>
    <dbReference type="NCBI Taxonomy" id="449393"/>
    <lineage>
        <taxon>unclassified sequences</taxon>
        <taxon>metagenomes</taxon>
        <taxon>ecological metagenomes</taxon>
    </lineage>
</organism>